<comment type="caution">
    <text evidence="1">The sequence shown here is derived from an EMBL/GenBank/DDBJ whole genome shotgun (WGS) entry which is preliminary data.</text>
</comment>
<gene>
    <name evidence="1" type="ORF">CK203_083972</name>
</gene>
<accession>A0A438D195</accession>
<evidence type="ECO:0000313" key="2">
    <source>
        <dbReference type="Proteomes" id="UP000288805"/>
    </source>
</evidence>
<evidence type="ECO:0000313" key="1">
    <source>
        <dbReference type="EMBL" id="RVW29226.1"/>
    </source>
</evidence>
<reference evidence="1 2" key="1">
    <citation type="journal article" date="2018" name="PLoS Genet.">
        <title>Population sequencing reveals clonal diversity and ancestral inbreeding in the grapevine cultivar Chardonnay.</title>
        <authorList>
            <person name="Roach M.J."/>
            <person name="Johnson D.L."/>
            <person name="Bohlmann J."/>
            <person name="van Vuuren H.J."/>
            <person name="Jones S.J."/>
            <person name="Pretorius I.S."/>
            <person name="Schmidt S.A."/>
            <person name="Borneman A.R."/>
        </authorList>
    </citation>
    <scope>NUCLEOTIDE SEQUENCE [LARGE SCALE GENOMIC DNA]</scope>
    <source>
        <strain evidence="2">cv. Chardonnay</strain>
        <tissue evidence="1">Leaf</tissue>
    </source>
</reference>
<proteinExistence type="predicted"/>
<protein>
    <submittedName>
        <fullName evidence="1">Uncharacterized protein</fullName>
    </submittedName>
</protein>
<sequence>MASKKVKIILLMKLEFYLPNQFQVDELYAGESEAERVVHPEMEAVCMAGSDQKIGCMSVRKRVKRGTRNYSTEAGGHPVPGVVENARGMPLFCLGASEFGFEYFALDALPEVVMKRTGWGCGRLKVPSPPGKKCYILKRSY</sequence>
<dbReference type="EMBL" id="QGNW01001858">
    <property type="protein sequence ID" value="RVW29226.1"/>
    <property type="molecule type" value="Genomic_DNA"/>
</dbReference>
<dbReference type="Proteomes" id="UP000288805">
    <property type="component" value="Unassembled WGS sequence"/>
</dbReference>
<organism evidence="1 2">
    <name type="scientific">Vitis vinifera</name>
    <name type="common">Grape</name>
    <dbReference type="NCBI Taxonomy" id="29760"/>
    <lineage>
        <taxon>Eukaryota</taxon>
        <taxon>Viridiplantae</taxon>
        <taxon>Streptophyta</taxon>
        <taxon>Embryophyta</taxon>
        <taxon>Tracheophyta</taxon>
        <taxon>Spermatophyta</taxon>
        <taxon>Magnoliopsida</taxon>
        <taxon>eudicotyledons</taxon>
        <taxon>Gunneridae</taxon>
        <taxon>Pentapetalae</taxon>
        <taxon>rosids</taxon>
        <taxon>Vitales</taxon>
        <taxon>Vitaceae</taxon>
        <taxon>Viteae</taxon>
        <taxon>Vitis</taxon>
    </lineage>
</organism>
<dbReference type="AlphaFoldDB" id="A0A438D195"/>
<name>A0A438D195_VITVI</name>